<keyword evidence="5 8" id="KW-0659">Purine metabolism</keyword>
<dbReference type="InterPro" id="IPR023419">
    <property type="entry name" value="Transthyretin_CS"/>
</dbReference>
<dbReference type="SUPFAM" id="SSF49472">
    <property type="entry name" value="Transthyretin (synonym: prealbumin)"/>
    <property type="match status" value="1"/>
</dbReference>
<dbReference type="PROSITE" id="PS00768">
    <property type="entry name" value="TRANSTHYRETIN_1"/>
    <property type="match status" value="1"/>
</dbReference>
<feature type="domain" description="Transthyretin/hydroxyisourate hydrolase" evidence="9">
    <location>
        <begin position="6"/>
        <end position="117"/>
    </location>
</feature>
<dbReference type="PANTHER" id="PTHR10395:SF7">
    <property type="entry name" value="5-HYDROXYISOURATE HYDROLASE"/>
    <property type="match status" value="1"/>
</dbReference>
<evidence type="ECO:0000256" key="7">
    <source>
        <dbReference type="PIRSR" id="PIRSR600895-51"/>
    </source>
</evidence>
<sequence length="118" mass="12733">MSTGYLTTHVLDTARGCPAVGLTIELFRLDGSLDGGRLLIATKVTNSDGRTDGPILPEAAFALGAYELVFHAGDYLVAHGMTRDFLDIVPIRFGMAADDHYHVPLLLSPFSYSTYRGS</sequence>
<evidence type="ECO:0000313" key="11">
    <source>
        <dbReference type="Proteomes" id="UP000242447"/>
    </source>
</evidence>
<dbReference type="EMBL" id="CP019937">
    <property type="protein sequence ID" value="ARO14111.1"/>
    <property type="molecule type" value="Genomic_DNA"/>
</dbReference>
<proteinExistence type="inferred from homology"/>
<dbReference type="InterPro" id="IPR036817">
    <property type="entry name" value="Transthyretin/HIU_hydrolase_sf"/>
</dbReference>
<evidence type="ECO:0000256" key="2">
    <source>
        <dbReference type="ARBA" id="ARBA00002704"/>
    </source>
</evidence>
<evidence type="ECO:0000256" key="5">
    <source>
        <dbReference type="ARBA" id="ARBA00022631"/>
    </source>
</evidence>
<dbReference type="PANTHER" id="PTHR10395">
    <property type="entry name" value="URICASE AND TRANSTHYRETIN-RELATED"/>
    <property type="match status" value="1"/>
</dbReference>
<feature type="binding site" evidence="7">
    <location>
        <position position="50"/>
    </location>
    <ligand>
        <name>substrate</name>
    </ligand>
</feature>
<dbReference type="PROSITE" id="PS00769">
    <property type="entry name" value="TRANSTHYRETIN_2"/>
    <property type="match status" value="1"/>
</dbReference>
<evidence type="ECO:0000259" key="9">
    <source>
        <dbReference type="Pfam" id="PF00576"/>
    </source>
</evidence>
<evidence type="ECO:0000256" key="6">
    <source>
        <dbReference type="ARBA" id="ARBA00022801"/>
    </source>
</evidence>
<evidence type="ECO:0000256" key="1">
    <source>
        <dbReference type="ARBA" id="ARBA00001043"/>
    </source>
</evidence>
<keyword evidence="11" id="KW-1185">Reference proteome</keyword>
<comment type="function">
    <text evidence="2">Catalyzes the hydrolysis of 5-hydroxyisourate (HIU) to 2-oxo-4-hydroxy-4-carboxy-5-ureidoimidazoline (OHCU).</text>
</comment>
<feature type="binding site" evidence="7">
    <location>
        <position position="9"/>
    </location>
    <ligand>
        <name>substrate</name>
    </ligand>
</feature>
<dbReference type="InterPro" id="IPR023418">
    <property type="entry name" value="Thyroxine_BS"/>
</dbReference>
<dbReference type="GO" id="GO:0033971">
    <property type="term" value="F:hydroxyisourate hydrolase activity"/>
    <property type="evidence" value="ECO:0007669"/>
    <property type="project" value="UniProtKB-EC"/>
</dbReference>
<dbReference type="GO" id="GO:0006144">
    <property type="term" value="P:purine nucleobase metabolic process"/>
    <property type="evidence" value="ECO:0007669"/>
    <property type="project" value="UniProtKB-KW"/>
</dbReference>
<accession>A0A1W6NY56</accession>
<gene>
    <name evidence="10" type="primary">uraH</name>
    <name evidence="10" type="ORF">BVG79_00759</name>
</gene>
<dbReference type="AlphaFoldDB" id="A0A1W6NY56"/>
<evidence type="ECO:0000256" key="4">
    <source>
        <dbReference type="ARBA" id="ARBA00011881"/>
    </source>
</evidence>
<dbReference type="InterPro" id="IPR023416">
    <property type="entry name" value="Transthyretin/HIU_hydrolase_d"/>
</dbReference>
<reference evidence="10 11" key="1">
    <citation type="submission" date="2017-02" db="EMBL/GenBank/DDBJ databases">
        <title>Ketogulonicigenium robustum SPU B003 Genome sequencing and assembly.</title>
        <authorList>
            <person name="Li Y."/>
            <person name="Liu L."/>
            <person name="Wang C."/>
            <person name="Zhang M."/>
            <person name="Zhang T."/>
            <person name="Zhang Y."/>
        </authorList>
    </citation>
    <scope>NUCLEOTIDE SEQUENCE [LARGE SCALE GENOMIC DNA]</scope>
    <source>
        <strain evidence="10 11">SPU_B003</strain>
    </source>
</reference>
<dbReference type="CDD" id="cd05822">
    <property type="entry name" value="TLP_HIUase"/>
    <property type="match status" value="1"/>
</dbReference>
<dbReference type="STRING" id="92947.BVG79_00759"/>
<organism evidence="10 11">
    <name type="scientific">Ketogulonicigenium robustum</name>
    <dbReference type="NCBI Taxonomy" id="92947"/>
    <lineage>
        <taxon>Bacteria</taxon>
        <taxon>Pseudomonadati</taxon>
        <taxon>Pseudomonadota</taxon>
        <taxon>Alphaproteobacteria</taxon>
        <taxon>Rhodobacterales</taxon>
        <taxon>Roseobacteraceae</taxon>
        <taxon>Ketogulonicigenium</taxon>
    </lineage>
</organism>
<dbReference type="Pfam" id="PF00576">
    <property type="entry name" value="Transthyretin"/>
    <property type="match status" value="1"/>
</dbReference>
<dbReference type="RefSeq" id="WP_085785715.1">
    <property type="nucleotide sequence ID" value="NZ_CP019937.1"/>
</dbReference>
<dbReference type="PRINTS" id="PR00189">
    <property type="entry name" value="TRNSTHYRETIN"/>
</dbReference>
<evidence type="ECO:0000313" key="10">
    <source>
        <dbReference type="EMBL" id="ARO14111.1"/>
    </source>
</evidence>
<dbReference type="EC" id="3.5.2.17" evidence="8"/>
<comment type="subunit">
    <text evidence="4 8">Homotetramer.</text>
</comment>
<keyword evidence="6 8" id="KW-0378">Hydrolase</keyword>
<dbReference type="InterPro" id="IPR014306">
    <property type="entry name" value="Hydroxyisourate_hydrolase"/>
</dbReference>
<dbReference type="Proteomes" id="UP000242447">
    <property type="component" value="Chromosome"/>
</dbReference>
<comment type="catalytic activity">
    <reaction evidence="1 8">
        <text>5-hydroxyisourate + H2O = 5-hydroxy-2-oxo-4-ureido-2,5-dihydro-1H-imidazole-5-carboxylate + H(+)</text>
        <dbReference type="Rhea" id="RHEA:23736"/>
        <dbReference type="ChEBI" id="CHEBI:15377"/>
        <dbReference type="ChEBI" id="CHEBI:15378"/>
        <dbReference type="ChEBI" id="CHEBI:18072"/>
        <dbReference type="ChEBI" id="CHEBI:58639"/>
        <dbReference type="EC" id="3.5.2.17"/>
    </reaction>
</comment>
<protein>
    <recommendedName>
        <fullName evidence="8">5-hydroxyisourate hydrolase</fullName>
        <shortName evidence="8">HIU hydrolase</shortName>
        <shortName evidence="8">HIUHase</shortName>
        <ecNumber evidence="8">3.5.2.17</ecNumber>
    </recommendedName>
</protein>
<comment type="similarity">
    <text evidence="3 8">Belongs to the transthyretin family. 5-hydroxyisourate hydrolase subfamily.</text>
</comment>
<evidence type="ECO:0000256" key="3">
    <source>
        <dbReference type="ARBA" id="ARBA00009850"/>
    </source>
</evidence>
<dbReference type="OrthoDB" id="9792386at2"/>
<name>A0A1W6NY56_9RHOB</name>
<dbReference type="NCBIfam" id="TIGR02962">
    <property type="entry name" value="hdxy_isourate"/>
    <property type="match status" value="1"/>
</dbReference>
<dbReference type="Gene3D" id="2.60.40.180">
    <property type="entry name" value="Transthyretin/hydroxyisourate hydrolase domain"/>
    <property type="match status" value="1"/>
</dbReference>
<feature type="binding site" evidence="7">
    <location>
        <position position="115"/>
    </location>
    <ligand>
        <name>substrate</name>
    </ligand>
</feature>
<evidence type="ECO:0000256" key="8">
    <source>
        <dbReference type="RuleBase" id="RU361270"/>
    </source>
</evidence>
<dbReference type="KEGG" id="kro:BVG79_00759"/>
<dbReference type="InterPro" id="IPR000895">
    <property type="entry name" value="Transthyretin/HIU_hydrolase"/>
</dbReference>